<dbReference type="RefSeq" id="WP_218890297.1">
    <property type="nucleotide sequence ID" value="NZ_BAABHP010000014.1"/>
</dbReference>
<name>A0A7Y9DX68_9PSEU</name>
<dbReference type="Gene3D" id="1.10.10.10">
    <property type="entry name" value="Winged helix-like DNA-binding domain superfamily/Winged helix DNA-binding domain"/>
    <property type="match status" value="1"/>
</dbReference>
<dbReference type="EMBL" id="JACCBN010000001">
    <property type="protein sequence ID" value="NYD37051.1"/>
    <property type="molecule type" value="Genomic_DNA"/>
</dbReference>
<comment type="caution">
    <text evidence="1">The sequence shown here is derived from an EMBL/GenBank/DDBJ whole genome shotgun (WGS) entry which is preliminary data.</text>
</comment>
<reference evidence="1 2" key="1">
    <citation type="submission" date="2020-07" db="EMBL/GenBank/DDBJ databases">
        <title>Sequencing the genomes of 1000 actinobacteria strains.</title>
        <authorList>
            <person name="Klenk H.-P."/>
        </authorList>
    </citation>
    <scope>NUCLEOTIDE SEQUENCE [LARGE SCALE GENOMIC DNA]</scope>
    <source>
        <strain evidence="1 2">DSM 45772</strain>
    </source>
</reference>
<evidence type="ECO:0000313" key="1">
    <source>
        <dbReference type="EMBL" id="NYD37051.1"/>
    </source>
</evidence>
<dbReference type="Proteomes" id="UP000535890">
    <property type="component" value="Unassembled WGS sequence"/>
</dbReference>
<sequence>MDVGEGPDLLPDYAAWLDRVTATFEAVSYTLRIRLGDAGAAEAIALRVARGLVSRPLVFRHWGLPYSGRIAKLAEDGIVDVREGRLVRHGSWPGFRSALVGVPVDHQATLVLTCVEGRTDAELAERWGCDAEAAGVRRARTLEFLQDLVEDHGD</sequence>
<dbReference type="GO" id="GO:0000428">
    <property type="term" value="C:DNA-directed RNA polymerase complex"/>
    <property type="evidence" value="ECO:0007669"/>
    <property type="project" value="UniProtKB-KW"/>
</dbReference>
<dbReference type="AlphaFoldDB" id="A0A7Y9DX68"/>
<dbReference type="InterPro" id="IPR013324">
    <property type="entry name" value="RNA_pol_sigma_r3/r4-like"/>
</dbReference>
<dbReference type="InterPro" id="IPR036388">
    <property type="entry name" value="WH-like_DNA-bd_sf"/>
</dbReference>
<keyword evidence="1" id="KW-0240">DNA-directed RNA polymerase</keyword>
<evidence type="ECO:0000313" key="2">
    <source>
        <dbReference type="Proteomes" id="UP000535890"/>
    </source>
</evidence>
<organism evidence="1 2">
    <name type="scientific">Actinomycetospora corticicola</name>
    <dbReference type="NCBI Taxonomy" id="663602"/>
    <lineage>
        <taxon>Bacteria</taxon>
        <taxon>Bacillati</taxon>
        <taxon>Actinomycetota</taxon>
        <taxon>Actinomycetes</taxon>
        <taxon>Pseudonocardiales</taxon>
        <taxon>Pseudonocardiaceae</taxon>
        <taxon>Actinomycetospora</taxon>
    </lineage>
</organism>
<dbReference type="SUPFAM" id="SSF88659">
    <property type="entry name" value="Sigma3 and sigma4 domains of RNA polymerase sigma factors"/>
    <property type="match status" value="1"/>
</dbReference>
<proteinExistence type="predicted"/>
<keyword evidence="2" id="KW-1185">Reference proteome</keyword>
<keyword evidence="1" id="KW-0804">Transcription</keyword>
<gene>
    <name evidence="1" type="ORF">BJ983_003153</name>
</gene>
<protein>
    <submittedName>
        <fullName evidence="1">DNA-directed RNA polymerase specialized sigma24 family protein</fullName>
    </submittedName>
</protein>
<accession>A0A7Y9DX68</accession>